<dbReference type="SMART" id="SM00332">
    <property type="entry name" value="PP2Cc"/>
    <property type="match status" value="1"/>
</dbReference>
<dbReference type="SUPFAM" id="SSF81606">
    <property type="entry name" value="PP2C-like"/>
    <property type="match status" value="1"/>
</dbReference>
<dbReference type="Gene3D" id="3.60.40.10">
    <property type="entry name" value="PPM-type phosphatase domain"/>
    <property type="match status" value="1"/>
</dbReference>
<protein>
    <submittedName>
        <fullName evidence="2">Serine/threonine phosphatase Stp</fullName>
        <ecNumber evidence="2">3.1.3.16</ecNumber>
    </submittedName>
</protein>
<dbReference type="Pfam" id="PF00481">
    <property type="entry name" value="PP2C"/>
    <property type="match status" value="1"/>
</dbReference>
<evidence type="ECO:0000259" key="1">
    <source>
        <dbReference type="PROSITE" id="PS51746"/>
    </source>
</evidence>
<dbReference type="AlphaFoldDB" id="A0A0J8DDN1"/>
<gene>
    <name evidence="2" type="primary">stp</name>
    <name evidence="2" type="ORF">CLCY_23c00010</name>
</gene>
<evidence type="ECO:0000313" key="2">
    <source>
        <dbReference type="EMBL" id="KMT22339.1"/>
    </source>
</evidence>
<accession>A0A0J8DDN1</accession>
<organism evidence="2 3">
    <name type="scientific">Clostridium cylindrosporum DSM 605</name>
    <dbReference type="NCBI Taxonomy" id="1121307"/>
    <lineage>
        <taxon>Bacteria</taxon>
        <taxon>Bacillati</taxon>
        <taxon>Bacillota</taxon>
        <taxon>Clostridia</taxon>
        <taxon>Eubacteriales</taxon>
        <taxon>Clostridiaceae</taxon>
        <taxon>Clostridium</taxon>
    </lineage>
</organism>
<keyword evidence="3" id="KW-1185">Reference proteome</keyword>
<dbReference type="InterPro" id="IPR036457">
    <property type="entry name" value="PPM-type-like_dom_sf"/>
</dbReference>
<dbReference type="InterPro" id="IPR001932">
    <property type="entry name" value="PPM-type_phosphatase-like_dom"/>
</dbReference>
<dbReference type="Proteomes" id="UP000036756">
    <property type="component" value="Unassembled WGS sequence"/>
</dbReference>
<evidence type="ECO:0000313" key="3">
    <source>
        <dbReference type="Proteomes" id="UP000036756"/>
    </source>
</evidence>
<dbReference type="SMART" id="SM00331">
    <property type="entry name" value="PP2C_SIG"/>
    <property type="match status" value="1"/>
</dbReference>
<dbReference type="EMBL" id="LFVU01000016">
    <property type="protein sequence ID" value="KMT22339.1"/>
    <property type="molecule type" value="Genomic_DNA"/>
</dbReference>
<comment type="caution">
    <text evidence="2">The sequence shown here is derived from an EMBL/GenBank/DDBJ whole genome shotgun (WGS) entry which is preliminary data.</text>
</comment>
<dbReference type="PATRIC" id="fig|1121307.3.peg.857"/>
<feature type="domain" description="PPM-type phosphatase" evidence="1">
    <location>
        <begin position="27"/>
        <end position="265"/>
    </location>
</feature>
<dbReference type="PROSITE" id="PS51746">
    <property type="entry name" value="PPM_2"/>
    <property type="match status" value="1"/>
</dbReference>
<proteinExistence type="predicted"/>
<dbReference type="EC" id="3.1.3.16" evidence="2"/>
<sequence>MCYVDASVSTNVGLIRDNNEDNFYINGIIMEEYQRGNYQVSIRHEYEECIFAVCDGMGGENAGEIASFIAVNELKRFHKNIVNSIESIENLAERMETYVEKTNRFIYEESFDEGSRGMGTTFAGLAVYKNKAIAMNLGDSRLYLLRDNTLTQINNDHTEAERMVEIGLITREEAKTHRGRNLLSRYFGMSYSEGIMEAEVYDETNIQKNDVFLICSDGLSDMLSDYEILDILSVNEDTSFISNLLVNRALRNGGRDNITSMVIRF</sequence>
<keyword evidence="2" id="KW-0378">Hydrolase</keyword>
<dbReference type="CDD" id="cd00143">
    <property type="entry name" value="PP2Cc"/>
    <property type="match status" value="1"/>
</dbReference>
<dbReference type="GO" id="GO:0004722">
    <property type="term" value="F:protein serine/threonine phosphatase activity"/>
    <property type="evidence" value="ECO:0007669"/>
    <property type="project" value="UniProtKB-EC"/>
</dbReference>
<dbReference type="InterPro" id="IPR015655">
    <property type="entry name" value="PP2C"/>
</dbReference>
<dbReference type="OrthoDB" id="9801841at2"/>
<name>A0A0J8DDN1_CLOCY</name>
<dbReference type="STRING" id="1121307.CLCY_23c00010"/>
<dbReference type="RefSeq" id="WP_048570106.1">
    <property type="nucleotide sequence ID" value="NZ_LFVU01000016.1"/>
</dbReference>
<reference evidence="2 3" key="1">
    <citation type="submission" date="2015-06" db="EMBL/GenBank/DDBJ databases">
        <title>Draft genome sequence of the purine-degrading Clostridium cylindrosporum HC-1 (DSM 605).</title>
        <authorList>
            <person name="Poehlein A."/>
            <person name="Schiel-Bengelsdorf B."/>
            <person name="Bengelsdorf F."/>
            <person name="Daniel R."/>
            <person name="Duerre P."/>
        </authorList>
    </citation>
    <scope>NUCLEOTIDE SEQUENCE [LARGE SCALE GENOMIC DNA]</scope>
    <source>
        <strain evidence="2 3">DSM 605</strain>
    </source>
</reference>
<dbReference type="PANTHER" id="PTHR47992">
    <property type="entry name" value="PROTEIN PHOSPHATASE"/>
    <property type="match status" value="1"/>
</dbReference>